<sequence>MIKLITRPIRDAVRRWVREELVLVQAEEYRQAEAHVERLLQNRPAREPNLSDVAREPLAAEVAAWLKENPASLQAVWRERRLARAARALRRENPSHDEESAICRGCDQ</sequence>
<dbReference type="KEGG" id="vg:20283542"/>
<name>A0A075CEW6_9CAUD</name>
<keyword evidence="2" id="KW-1185">Reference proteome</keyword>
<reference evidence="1 2" key="1">
    <citation type="submission" date="2013-07" db="EMBL/GenBank/DDBJ databases">
        <authorList>
            <person name="Chung I.-Y."/>
            <person name="Cho Y.-H."/>
        </authorList>
    </citation>
    <scope>NUCLEOTIDE SEQUENCE [LARGE SCALE GENOMIC DNA]</scope>
</reference>
<protein>
    <submittedName>
        <fullName evidence="1">Uncharacterized protein</fullName>
    </submittedName>
</protein>
<organism evidence="1 2">
    <name type="scientific">Pseudomonas phage MP48</name>
    <dbReference type="NCBI Taxonomy" id="1391190"/>
    <lineage>
        <taxon>Viruses</taxon>
        <taxon>Duplodnaviria</taxon>
        <taxon>Heunggongvirae</taxon>
        <taxon>Uroviricota</taxon>
        <taxon>Caudoviricetes</taxon>
        <taxon>Casadabanvirus</taxon>
        <taxon>Casadabanvirus MP48</taxon>
    </lineage>
</organism>
<proteinExistence type="predicted"/>
<gene>
    <name evidence="1" type="ORF">MP48_004</name>
</gene>
<evidence type="ECO:0000313" key="1">
    <source>
        <dbReference type="EMBL" id="AGZ17199.1"/>
    </source>
</evidence>
<dbReference type="OrthoDB" id="18805at10239"/>
<dbReference type="EMBL" id="KF475786">
    <property type="protein sequence ID" value="AGZ17199.1"/>
    <property type="molecule type" value="Genomic_DNA"/>
</dbReference>
<dbReference type="Proteomes" id="UP000028560">
    <property type="component" value="Segment"/>
</dbReference>
<accession>A0A075CEW6</accession>
<dbReference type="GeneID" id="20283542"/>
<dbReference type="RefSeq" id="YP_009055232.1">
    <property type="nucleotide sequence ID" value="NC_024782.1"/>
</dbReference>
<evidence type="ECO:0000313" key="2">
    <source>
        <dbReference type="Proteomes" id="UP000028560"/>
    </source>
</evidence>